<feature type="binding site" evidence="9">
    <location>
        <position position="226"/>
    </location>
    <ligand>
        <name>1-deoxy-D-xylulose 5-phosphate</name>
        <dbReference type="ChEBI" id="CHEBI:57792"/>
    </ligand>
</feature>
<accession>A0A934K2G7</accession>
<evidence type="ECO:0000313" key="13">
    <source>
        <dbReference type="EMBL" id="MBJ7595618.1"/>
    </source>
</evidence>
<feature type="binding site" evidence="9">
    <location>
        <position position="29"/>
    </location>
    <ligand>
        <name>NADPH</name>
        <dbReference type="ChEBI" id="CHEBI:57783"/>
    </ligand>
</feature>
<dbReference type="GO" id="GO:0030604">
    <property type="term" value="F:1-deoxy-D-xylulose-5-phosphate reductoisomerase activity"/>
    <property type="evidence" value="ECO:0007669"/>
    <property type="project" value="UniProtKB-UniRule"/>
</dbReference>
<evidence type="ECO:0000256" key="5">
    <source>
        <dbReference type="ARBA" id="ARBA00023002"/>
    </source>
</evidence>
<keyword evidence="6 9" id="KW-0464">Manganese</keyword>
<comment type="function">
    <text evidence="9">Catalyzes the NADPH-dependent rearrangement and reduction of 1-deoxy-D-xylulose-5-phosphate (DXP) to 2-C-methyl-D-erythritol 4-phosphate (MEP).</text>
</comment>
<proteinExistence type="inferred from homology"/>
<gene>
    <name evidence="9" type="primary">dxr</name>
    <name evidence="14" type="ORF">DLM65_06335</name>
    <name evidence="13" type="ORF">JF886_12300</name>
</gene>
<dbReference type="GO" id="GO:0030145">
    <property type="term" value="F:manganese ion binding"/>
    <property type="evidence" value="ECO:0007669"/>
    <property type="project" value="TreeGrafter"/>
</dbReference>
<feature type="binding site" evidence="9">
    <location>
        <position position="133"/>
    </location>
    <ligand>
        <name>1-deoxy-D-xylulose 5-phosphate</name>
        <dbReference type="ChEBI" id="CHEBI:57792"/>
    </ligand>
</feature>
<feature type="binding site" evidence="9">
    <location>
        <position position="31"/>
    </location>
    <ligand>
        <name>NADPH</name>
        <dbReference type="ChEBI" id="CHEBI:57783"/>
    </ligand>
</feature>
<feature type="domain" description="1-deoxy-D-xylulose 5-phosphate reductoisomerase N-terminal" evidence="10">
    <location>
        <begin position="22"/>
        <end position="140"/>
    </location>
</feature>
<feature type="binding site" evidence="9">
    <location>
        <position position="160"/>
    </location>
    <ligand>
        <name>Mn(2+)</name>
        <dbReference type="ChEBI" id="CHEBI:29035"/>
    </ligand>
</feature>
<dbReference type="AlphaFoldDB" id="A0A2W5ZB17"/>
<comment type="cofactor">
    <cofactor evidence="9">
        <name>Mg(2+)</name>
        <dbReference type="ChEBI" id="CHEBI:18420"/>
    </cofactor>
    <cofactor evidence="9">
        <name>Mn(2+)</name>
        <dbReference type="ChEBI" id="CHEBI:29035"/>
    </cofactor>
</comment>
<name>A0A2W5ZB17_9BACT</name>
<feature type="binding site" evidence="9">
    <location>
        <position position="28"/>
    </location>
    <ligand>
        <name>NADPH</name>
        <dbReference type="ChEBI" id="CHEBI:57783"/>
    </ligand>
</feature>
<reference evidence="14 15" key="1">
    <citation type="journal article" date="2017" name="Nature">
        <title>Atmospheric trace gases support primary production in Antarctic desert surface soil.</title>
        <authorList>
            <person name="Ji M."/>
            <person name="Greening C."/>
            <person name="Vanwonterghem I."/>
            <person name="Carere C.R."/>
            <person name="Bay S.K."/>
            <person name="Steen J.A."/>
            <person name="Montgomery K."/>
            <person name="Lines T."/>
            <person name="Beardall J."/>
            <person name="van Dorst J."/>
            <person name="Snape I."/>
            <person name="Stott M.B."/>
            <person name="Hugenholtz P."/>
            <person name="Ferrari B.C."/>
        </authorList>
    </citation>
    <scope>NUCLEOTIDE SEQUENCE [LARGE SCALE GENOMIC DNA]</scope>
    <source>
        <strain evidence="14">RRmetagenome_bin12</strain>
    </source>
</reference>
<dbReference type="Gene3D" id="3.40.50.720">
    <property type="entry name" value="NAD(P)-binding Rossmann-like Domain"/>
    <property type="match status" value="1"/>
</dbReference>
<evidence type="ECO:0000256" key="9">
    <source>
        <dbReference type="HAMAP-Rule" id="MF_00183"/>
    </source>
</evidence>
<reference evidence="14" key="2">
    <citation type="submission" date="2018-05" db="EMBL/GenBank/DDBJ databases">
        <authorList>
            <person name="Ferrari B."/>
        </authorList>
    </citation>
    <scope>NUCLEOTIDE SEQUENCE</scope>
    <source>
        <strain evidence="14">RRmetagenome_bin12</strain>
    </source>
</reference>
<feature type="binding site" evidence="9">
    <location>
        <position position="207"/>
    </location>
    <ligand>
        <name>1-deoxy-D-xylulose 5-phosphate</name>
        <dbReference type="ChEBI" id="CHEBI:57792"/>
    </ligand>
</feature>
<evidence type="ECO:0000259" key="12">
    <source>
        <dbReference type="Pfam" id="PF13288"/>
    </source>
</evidence>
<feature type="binding site" evidence="9">
    <location>
        <position position="229"/>
    </location>
    <ligand>
        <name>1-deoxy-D-xylulose 5-phosphate</name>
        <dbReference type="ChEBI" id="CHEBI:57792"/>
    </ligand>
</feature>
<evidence type="ECO:0000256" key="1">
    <source>
        <dbReference type="ARBA" id="ARBA00005094"/>
    </source>
</evidence>
<feature type="binding site" evidence="9">
    <location>
        <position position="30"/>
    </location>
    <ligand>
        <name>NADPH</name>
        <dbReference type="ChEBI" id="CHEBI:57783"/>
    </ligand>
</feature>
<comment type="caution">
    <text evidence="9">Lacks conserved residue(s) required for the propagation of feature annotation.</text>
</comment>
<dbReference type="InterPro" id="IPR013512">
    <property type="entry name" value="DXP_reductoisomerase_N"/>
</dbReference>
<dbReference type="EC" id="1.1.1.267" evidence="9"/>
<dbReference type="InterPro" id="IPR036169">
    <property type="entry name" value="DXPR_C_sf"/>
</dbReference>
<dbReference type="PIRSF" id="PIRSF006205">
    <property type="entry name" value="Dxp_reductismrs"/>
    <property type="match status" value="1"/>
</dbReference>
<dbReference type="HAMAP" id="MF_00183">
    <property type="entry name" value="DXP_reductoisom"/>
    <property type="match status" value="1"/>
</dbReference>
<dbReference type="PANTHER" id="PTHR30525:SF0">
    <property type="entry name" value="1-DEOXY-D-XYLULOSE 5-PHOSPHATE REDUCTOISOMERASE, CHLOROPLASTIC"/>
    <property type="match status" value="1"/>
</dbReference>
<keyword evidence="9" id="KW-0460">Magnesium</keyword>
<dbReference type="GO" id="GO:0070402">
    <property type="term" value="F:NADPH binding"/>
    <property type="evidence" value="ECO:0007669"/>
    <property type="project" value="InterPro"/>
</dbReference>
<dbReference type="NCBIfam" id="TIGR00243">
    <property type="entry name" value="Dxr"/>
    <property type="match status" value="1"/>
</dbReference>
<evidence type="ECO:0000313" key="14">
    <source>
        <dbReference type="EMBL" id="PZR81217.1"/>
    </source>
</evidence>
<evidence type="ECO:0000256" key="7">
    <source>
        <dbReference type="ARBA" id="ARBA00023229"/>
    </source>
</evidence>
<evidence type="ECO:0000256" key="6">
    <source>
        <dbReference type="ARBA" id="ARBA00023211"/>
    </source>
</evidence>
<dbReference type="UniPathway" id="UPA00056">
    <property type="reaction ID" value="UER00092"/>
</dbReference>
<dbReference type="InterPro" id="IPR026877">
    <property type="entry name" value="DXPR_C"/>
</dbReference>
<dbReference type="SUPFAM" id="SSF55347">
    <property type="entry name" value="Glyceraldehyde-3-phosphate dehydrogenase-like, C-terminal domain"/>
    <property type="match status" value="1"/>
</dbReference>
<dbReference type="Gene3D" id="1.10.1740.10">
    <property type="match status" value="1"/>
</dbReference>
<dbReference type="InterPro" id="IPR036291">
    <property type="entry name" value="NAD(P)-bd_dom_sf"/>
</dbReference>
<dbReference type="SUPFAM" id="SSF69055">
    <property type="entry name" value="1-deoxy-D-xylulose-5-phosphate reductoisomerase, C-terminal domain"/>
    <property type="match status" value="1"/>
</dbReference>
<evidence type="ECO:0000256" key="8">
    <source>
        <dbReference type="ARBA" id="ARBA00048543"/>
    </source>
</evidence>
<dbReference type="InterPro" id="IPR013644">
    <property type="entry name" value="DXP_reductoisomerase_C"/>
</dbReference>
<evidence type="ECO:0000256" key="3">
    <source>
        <dbReference type="ARBA" id="ARBA00022723"/>
    </source>
</evidence>
<comment type="caution">
    <text evidence="14">The sequence shown here is derived from an EMBL/GenBank/DDBJ whole genome shotgun (WGS) entry which is preliminary data.</text>
</comment>
<feature type="domain" description="1-deoxy-D-xylulose 5-phosphate reductoisomerase C-terminal" evidence="11">
    <location>
        <begin position="154"/>
        <end position="237"/>
    </location>
</feature>
<dbReference type="EMBL" id="QHBU01000119">
    <property type="protein sequence ID" value="PZR81217.1"/>
    <property type="molecule type" value="Genomic_DNA"/>
</dbReference>
<feature type="binding site" evidence="9">
    <location>
        <position position="54"/>
    </location>
    <ligand>
        <name>NADPH</name>
        <dbReference type="ChEBI" id="CHEBI:57783"/>
    </ligand>
</feature>
<feature type="binding site" evidence="9">
    <location>
        <position position="225"/>
    </location>
    <ligand>
        <name>1-deoxy-D-xylulose 5-phosphate</name>
        <dbReference type="ChEBI" id="CHEBI:57792"/>
    </ligand>
</feature>
<dbReference type="Pfam" id="PF08436">
    <property type="entry name" value="DXP_redisom_C"/>
    <property type="match status" value="1"/>
</dbReference>
<evidence type="ECO:0000256" key="4">
    <source>
        <dbReference type="ARBA" id="ARBA00022857"/>
    </source>
</evidence>
<feature type="binding site" evidence="9">
    <location>
        <position position="158"/>
    </location>
    <ligand>
        <name>Mn(2+)</name>
        <dbReference type="ChEBI" id="CHEBI:29035"/>
    </ligand>
</feature>
<sequence>MFAENEGVTTIPPVAEVRRRRVVLLGATGSIGRQCCDVIARFPERFELVGAAAGSDVDGLTAVVERFGVARSAVLAPAAAISRPGTMGSGQAAVCEVAAMECDVVCVAIPGAAALAPTLAAVDAGRTTATATKEVLVMAGELVKARAAATGARILPVDSEHSALWQCLRGEAAGSVRRLVLTASGGPFRERDPATFAQITVEEALRHPTWTMGPKVTIDSATMMNKGLEIIEAHFLFDMPYPRIGVVIHPRSIVHSFVEFIDGAVVAQLGVPDMRVPIALAIADGERLPGIAPHVQLTDGHPLEFFAVDGDRFPAVDLARTAGERGGVAPAALNAANEVAVAAFLDHRIGYDGIVPLVAEAVGSAPAVVTPSLEDILEADAWARDFATARLASVVSPA</sequence>
<dbReference type="Proteomes" id="UP000606991">
    <property type="component" value="Unassembled WGS sequence"/>
</dbReference>
<accession>A0A2W5ZB17</accession>
<protein>
    <recommendedName>
        <fullName evidence="9">1-deoxy-D-xylulose 5-phosphate reductoisomerase</fullName>
        <shortName evidence="9">DXP reductoisomerase</shortName>
        <ecNumber evidence="9">1.1.1.267</ecNumber>
    </recommendedName>
    <alternativeName>
        <fullName evidence="9">1-deoxyxylulose-5-phosphate reductoisomerase</fullName>
    </alternativeName>
    <alternativeName>
        <fullName evidence="9">2-C-methyl-D-erythritol 4-phosphate synthase</fullName>
    </alternativeName>
</protein>
<comment type="pathway">
    <text evidence="1 9">Isoprenoid biosynthesis; isopentenyl diphosphate biosynthesis via DXP pathway; isopentenyl diphosphate from 1-deoxy-D-xylulose 5-phosphate: step 1/6.</text>
</comment>
<organism evidence="14 15">
    <name type="scientific">Candidatus Aeolococcus gillhamiae</name>
    <dbReference type="NCBI Taxonomy" id="3127015"/>
    <lineage>
        <taxon>Bacteria</taxon>
        <taxon>Bacillati</taxon>
        <taxon>Candidatus Dormiibacterota</taxon>
        <taxon>Candidatus Dormibacteria</taxon>
        <taxon>Candidatus Aeolococcales</taxon>
        <taxon>Candidatus Aeolococcaceae</taxon>
        <taxon>Candidatus Aeolococcus</taxon>
    </lineage>
</organism>
<comment type="catalytic activity">
    <reaction evidence="8">
        <text>2-C-methyl-D-erythritol 4-phosphate + NADP(+) = 1-deoxy-D-xylulose 5-phosphate + NADPH + H(+)</text>
        <dbReference type="Rhea" id="RHEA:13717"/>
        <dbReference type="ChEBI" id="CHEBI:15378"/>
        <dbReference type="ChEBI" id="CHEBI:57783"/>
        <dbReference type="ChEBI" id="CHEBI:57792"/>
        <dbReference type="ChEBI" id="CHEBI:58262"/>
        <dbReference type="ChEBI" id="CHEBI:58349"/>
        <dbReference type="EC" id="1.1.1.267"/>
    </reaction>
    <physiologicalReaction direction="right-to-left" evidence="8">
        <dbReference type="Rhea" id="RHEA:13719"/>
    </physiologicalReaction>
</comment>
<dbReference type="Proteomes" id="UP000248724">
    <property type="component" value="Unassembled WGS sequence"/>
</dbReference>
<feature type="binding site" evidence="9">
    <location>
        <position position="160"/>
    </location>
    <ligand>
        <name>1-deoxy-D-xylulose 5-phosphate</name>
        <dbReference type="ChEBI" id="CHEBI:57792"/>
    </ligand>
</feature>
<evidence type="ECO:0000259" key="11">
    <source>
        <dbReference type="Pfam" id="PF08436"/>
    </source>
</evidence>
<keyword evidence="4 9" id="KW-0521">NADP</keyword>
<reference evidence="13 16" key="3">
    <citation type="submission" date="2020-10" db="EMBL/GenBank/DDBJ databases">
        <title>Ca. Dormibacterota MAGs.</title>
        <authorList>
            <person name="Montgomery K."/>
        </authorList>
    </citation>
    <scope>NUCLEOTIDE SEQUENCE [LARGE SCALE GENOMIC DNA]</scope>
    <source>
        <strain evidence="13">SC8812_S17_18</strain>
    </source>
</reference>
<evidence type="ECO:0000259" key="10">
    <source>
        <dbReference type="Pfam" id="PF02670"/>
    </source>
</evidence>
<feature type="binding site" evidence="9">
    <location>
        <position position="229"/>
    </location>
    <ligand>
        <name>Mn(2+)</name>
        <dbReference type="ChEBI" id="CHEBI:29035"/>
    </ligand>
</feature>
<evidence type="ECO:0000313" key="15">
    <source>
        <dbReference type="Proteomes" id="UP000248724"/>
    </source>
</evidence>
<feature type="domain" description="DXP reductoisomerase C-terminal" evidence="12">
    <location>
        <begin position="269"/>
        <end position="385"/>
    </location>
</feature>
<dbReference type="SUPFAM" id="SSF51735">
    <property type="entry name" value="NAD(P)-binding Rossmann-fold domains"/>
    <property type="match status" value="1"/>
</dbReference>
<evidence type="ECO:0000313" key="16">
    <source>
        <dbReference type="Proteomes" id="UP000606991"/>
    </source>
</evidence>
<feature type="binding site" evidence="9">
    <location>
        <position position="159"/>
    </location>
    <ligand>
        <name>1-deoxy-D-xylulose 5-phosphate</name>
        <dbReference type="ChEBI" id="CHEBI:57792"/>
    </ligand>
</feature>
<dbReference type="Pfam" id="PF13288">
    <property type="entry name" value="DXPR_C"/>
    <property type="match status" value="1"/>
</dbReference>
<dbReference type="GO" id="GO:0051484">
    <property type="term" value="P:isopentenyl diphosphate biosynthetic process, methylerythritol 4-phosphate pathway involved in terpenoid biosynthetic process"/>
    <property type="evidence" value="ECO:0007669"/>
    <property type="project" value="TreeGrafter"/>
</dbReference>
<keyword evidence="5 9" id="KW-0560">Oxidoreductase</keyword>
<dbReference type="InterPro" id="IPR003821">
    <property type="entry name" value="DXP_reductoisomerase"/>
</dbReference>
<feature type="binding site" evidence="9">
    <location>
        <position position="184"/>
    </location>
    <ligand>
        <name>1-deoxy-D-xylulose 5-phosphate</name>
        <dbReference type="ChEBI" id="CHEBI:57792"/>
    </ligand>
</feature>
<feature type="binding site" evidence="9">
    <location>
        <position position="213"/>
    </location>
    <ligand>
        <name>NADPH</name>
        <dbReference type="ChEBI" id="CHEBI:57783"/>
    </ligand>
</feature>
<evidence type="ECO:0000256" key="2">
    <source>
        <dbReference type="ARBA" id="ARBA00006825"/>
    </source>
</evidence>
<feature type="binding site" evidence="9">
    <location>
        <position position="134"/>
    </location>
    <ligand>
        <name>NADPH</name>
        <dbReference type="ChEBI" id="CHEBI:57783"/>
    </ligand>
</feature>
<comment type="similarity">
    <text evidence="2 9">Belongs to the DXR family.</text>
</comment>
<feature type="binding site" evidence="9">
    <location>
        <position position="220"/>
    </location>
    <ligand>
        <name>1-deoxy-D-xylulose 5-phosphate</name>
        <dbReference type="ChEBI" id="CHEBI:57792"/>
    </ligand>
</feature>
<keyword evidence="3 9" id="KW-0479">Metal-binding</keyword>
<dbReference type="Pfam" id="PF02670">
    <property type="entry name" value="DXP_reductoisom"/>
    <property type="match status" value="1"/>
</dbReference>
<dbReference type="PANTHER" id="PTHR30525">
    <property type="entry name" value="1-DEOXY-D-XYLULOSE 5-PHOSPHATE REDUCTOISOMERASE"/>
    <property type="match status" value="1"/>
</dbReference>
<keyword evidence="7 9" id="KW-0414">Isoprene biosynthesis</keyword>
<dbReference type="EMBL" id="JAEKNS010000126">
    <property type="protein sequence ID" value="MBJ7595618.1"/>
    <property type="molecule type" value="Genomic_DNA"/>
</dbReference>